<sequence length="176" mass="19075">MTLQRHGAATVLYRASYARWLRVVAGALAVVAVVGFGAPIRAWLVSDRGPDWVPIFSAVMLVILLVIIWRGSGQSFVVSTGGIVLRGWMRTVRIPWAEVAAIEVDDRSLSLGQTVVVTRTGRRIGSPITGARFAFRRGESAADHGPDLRQPAIPTRAARAAQERHRRGEFGQVPAG</sequence>
<comment type="caution">
    <text evidence="3">The sequence shown here is derived from an EMBL/GenBank/DDBJ whole genome shotgun (WGS) entry which is preliminary data.</text>
</comment>
<keyword evidence="2" id="KW-0472">Membrane</keyword>
<feature type="transmembrane region" description="Helical" evidence="2">
    <location>
        <begin position="20"/>
        <end position="40"/>
    </location>
</feature>
<dbReference type="RefSeq" id="WP_179758037.1">
    <property type="nucleotide sequence ID" value="NZ_JACCBU010000001.1"/>
</dbReference>
<evidence type="ECO:0008006" key="5">
    <source>
        <dbReference type="Google" id="ProtNLM"/>
    </source>
</evidence>
<name>A0A7Y9IEV5_9ACTN</name>
<keyword evidence="2" id="KW-1133">Transmembrane helix</keyword>
<protein>
    <recommendedName>
        <fullName evidence="5">PH domain-containing protein</fullName>
    </recommendedName>
</protein>
<feature type="region of interest" description="Disordered" evidence="1">
    <location>
        <begin position="140"/>
        <end position="176"/>
    </location>
</feature>
<reference evidence="3 4" key="1">
    <citation type="submission" date="2020-07" db="EMBL/GenBank/DDBJ databases">
        <title>Sequencing the genomes of 1000 actinobacteria strains.</title>
        <authorList>
            <person name="Klenk H.-P."/>
        </authorList>
    </citation>
    <scope>NUCLEOTIDE SEQUENCE [LARGE SCALE GENOMIC DNA]</scope>
    <source>
        <strain evidence="3 4">DSM 22083</strain>
    </source>
</reference>
<dbReference type="EMBL" id="JACCBU010000001">
    <property type="protein sequence ID" value="NYE75549.1"/>
    <property type="molecule type" value="Genomic_DNA"/>
</dbReference>
<gene>
    <name evidence="3" type="ORF">BKA15_006878</name>
</gene>
<feature type="transmembrane region" description="Helical" evidence="2">
    <location>
        <begin position="52"/>
        <end position="69"/>
    </location>
</feature>
<dbReference type="Proteomes" id="UP000569914">
    <property type="component" value="Unassembled WGS sequence"/>
</dbReference>
<evidence type="ECO:0000256" key="2">
    <source>
        <dbReference type="SAM" id="Phobius"/>
    </source>
</evidence>
<accession>A0A7Y9IEV5</accession>
<dbReference type="AlphaFoldDB" id="A0A7Y9IEV5"/>
<evidence type="ECO:0000313" key="3">
    <source>
        <dbReference type="EMBL" id="NYE75549.1"/>
    </source>
</evidence>
<organism evidence="3 4">
    <name type="scientific">Microlunatus parietis</name>
    <dbReference type="NCBI Taxonomy" id="682979"/>
    <lineage>
        <taxon>Bacteria</taxon>
        <taxon>Bacillati</taxon>
        <taxon>Actinomycetota</taxon>
        <taxon>Actinomycetes</taxon>
        <taxon>Propionibacteriales</taxon>
        <taxon>Propionibacteriaceae</taxon>
        <taxon>Microlunatus</taxon>
    </lineage>
</organism>
<keyword evidence="4" id="KW-1185">Reference proteome</keyword>
<keyword evidence="2" id="KW-0812">Transmembrane</keyword>
<proteinExistence type="predicted"/>
<evidence type="ECO:0000313" key="4">
    <source>
        <dbReference type="Proteomes" id="UP000569914"/>
    </source>
</evidence>
<evidence type="ECO:0000256" key="1">
    <source>
        <dbReference type="SAM" id="MobiDB-lite"/>
    </source>
</evidence>